<evidence type="ECO:0000313" key="7">
    <source>
        <dbReference type="Proteomes" id="UP000710440"/>
    </source>
</evidence>
<dbReference type="Gene3D" id="1.50.10.10">
    <property type="match status" value="1"/>
</dbReference>
<evidence type="ECO:0000259" key="4">
    <source>
        <dbReference type="Pfam" id="PF08531"/>
    </source>
</evidence>
<dbReference type="InterPro" id="IPR012341">
    <property type="entry name" value="6hp_glycosidase-like_sf"/>
</dbReference>
<reference evidence="6 7" key="1">
    <citation type="submission" date="2021-02" db="EMBL/GenBank/DDBJ databases">
        <title>Pan-genome distribution and transcriptional activeness of fungal secondary metabolism genes in Aspergillus section Fumigati.</title>
        <authorList>
            <person name="Takahashi H."/>
            <person name="Umemura M."/>
            <person name="Ninomiya A."/>
            <person name="Kusuya Y."/>
            <person name="Urayama S."/>
            <person name="Shimizu M."/>
            <person name="Watanabe A."/>
            <person name="Kamei K."/>
            <person name="Yaguchi T."/>
            <person name="Hagiwara D."/>
        </authorList>
    </citation>
    <scope>NUCLEOTIDE SEQUENCE [LARGE SCALE GENOMIC DNA]</scope>
    <source>
        <strain evidence="6 7">IFM 47045</strain>
    </source>
</reference>
<dbReference type="Proteomes" id="UP000710440">
    <property type="component" value="Unassembled WGS sequence"/>
</dbReference>
<evidence type="ECO:0000256" key="1">
    <source>
        <dbReference type="ARBA" id="ARBA00001445"/>
    </source>
</evidence>
<dbReference type="Gene3D" id="2.60.120.260">
    <property type="entry name" value="Galactose-binding domain-like"/>
    <property type="match status" value="2"/>
</dbReference>
<dbReference type="InterPro" id="IPR008902">
    <property type="entry name" value="Rhamnosid_concanavalin"/>
</dbReference>
<dbReference type="Pfam" id="PF25788">
    <property type="entry name" value="Ig_Rha78A_N"/>
    <property type="match status" value="1"/>
</dbReference>
<dbReference type="SUPFAM" id="SSF48208">
    <property type="entry name" value="Six-hairpin glycosidases"/>
    <property type="match status" value="1"/>
</dbReference>
<dbReference type="Pfam" id="PF08531">
    <property type="entry name" value="Bac_rhamnosid_N"/>
    <property type="match status" value="1"/>
</dbReference>
<name>A0A9P3FA16_ASPVI</name>
<dbReference type="GeneID" id="66930883"/>
<dbReference type="PANTHER" id="PTHR33307:SF6">
    <property type="entry name" value="ALPHA-RHAMNOSIDASE (EUROFUNG)-RELATED"/>
    <property type="match status" value="1"/>
</dbReference>
<dbReference type="AlphaFoldDB" id="A0A9P3FA16"/>
<dbReference type="EMBL" id="BOPL01000013">
    <property type="protein sequence ID" value="GIK07243.1"/>
    <property type="molecule type" value="Genomic_DNA"/>
</dbReference>
<proteinExistence type="predicted"/>
<evidence type="ECO:0000313" key="6">
    <source>
        <dbReference type="EMBL" id="GIK07243.1"/>
    </source>
</evidence>
<comment type="catalytic activity">
    <reaction evidence="1">
        <text>Hydrolysis of terminal non-reducing alpha-L-rhamnose residues in alpha-L-rhamnosides.</text>
        <dbReference type="EC" id="3.2.1.40"/>
    </reaction>
</comment>
<dbReference type="RefSeq" id="XP_043130429.1">
    <property type="nucleotide sequence ID" value="XM_043274494.1"/>
</dbReference>
<dbReference type="InterPro" id="IPR016007">
    <property type="entry name" value="Alpha_rhamnosid"/>
</dbReference>
<evidence type="ECO:0000259" key="5">
    <source>
        <dbReference type="Pfam" id="PF17389"/>
    </source>
</evidence>
<feature type="domain" description="Bacterial alpha-L-rhamnosidase N-terminal" evidence="4">
    <location>
        <begin position="156"/>
        <end position="328"/>
    </location>
</feature>
<dbReference type="PANTHER" id="PTHR33307">
    <property type="entry name" value="ALPHA-RHAMNOSIDASE (EUROFUNG)"/>
    <property type="match status" value="1"/>
</dbReference>
<dbReference type="GO" id="GO:0030596">
    <property type="term" value="F:alpha-L-rhamnosidase activity"/>
    <property type="evidence" value="ECO:0007669"/>
    <property type="project" value="UniProtKB-EC"/>
</dbReference>
<dbReference type="Gene3D" id="2.60.40.10">
    <property type="entry name" value="Immunoglobulins"/>
    <property type="match status" value="1"/>
</dbReference>
<evidence type="ECO:0000256" key="2">
    <source>
        <dbReference type="ARBA" id="ARBA00012652"/>
    </source>
</evidence>
<keyword evidence="7" id="KW-1185">Reference proteome</keyword>
<dbReference type="InterPro" id="IPR013737">
    <property type="entry name" value="Bac_rhamnosid_N"/>
</dbReference>
<comment type="caution">
    <text evidence="6">The sequence shown here is derived from an EMBL/GenBank/DDBJ whole genome shotgun (WGS) entry which is preliminary data.</text>
</comment>
<evidence type="ECO:0000259" key="3">
    <source>
        <dbReference type="Pfam" id="PF05592"/>
    </source>
</evidence>
<dbReference type="InterPro" id="IPR008928">
    <property type="entry name" value="6-hairpin_glycosidase_sf"/>
</dbReference>
<dbReference type="Pfam" id="PF17389">
    <property type="entry name" value="Bac_rhamnosid6H"/>
    <property type="match status" value="1"/>
</dbReference>
<dbReference type="Pfam" id="PF05592">
    <property type="entry name" value="Bac_rhamnosid"/>
    <property type="match status" value="1"/>
</dbReference>
<dbReference type="GO" id="GO:0005975">
    <property type="term" value="P:carbohydrate metabolic process"/>
    <property type="evidence" value="ECO:0007669"/>
    <property type="project" value="InterPro"/>
</dbReference>
<gene>
    <name evidence="6" type="ORF">Aspvir_002901</name>
</gene>
<dbReference type="InterPro" id="IPR035396">
    <property type="entry name" value="Bac_rhamnosid6H"/>
</dbReference>
<accession>A0A9P3FA16</accession>
<feature type="domain" description="Alpha-L-rhamnosidase six-hairpin glycosidase" evidence="5">
    <location>
        <begin position="437"/>
        <end position="575"/>
    </location>
</feature>
<protein>
    <recommendedName>
        <fullName evidence="2">alpha-L-rhamnosidase</fullName>
        <ecNumber evidence="2">3.2.1.40</ecNumber>
    </recommendedName>
</protein>
<dbReference type="EC" id="3.2.1.40" evidence="2"/>
<dbReference type="OrthoDB" id="10036721at2759"/>
<organism evidence="6 7">
    <name type="scientific">Aspergillus viridinutans</name>
    <dbReference type="NCBI Taxonomy" id="75553"/>
    <lineage>
        <taxon>Eukaryota</taxon>
        <taxon>Fungi</taxon>
        <taxon>Dikarya</taxon>
        <taxon>Ascomycota</taxon>
        <taxon>Pezizomycotina</taxon>
        <taxon>Eurotiomycetes</taxon>
        <taxon>Eurotiomycetidae</taxon>
        <taxon>Eurotiales</taxon>
        <taxon>Aspergillaceae</taxon>
        <taxon>Aspergillus</taxon>
        <taxon>Aspergillus subgen. Fumigati</taxon>
    </lineage>
</organism>
<feature type="domain" description="Alpha-L-rhamnosidase concanavalin-like" evidence="3">
    <location>
        <begin position="338"/>
        <end position="428"/>
    </location>
</feature>
<dbReference type="InterPro" id="IPR013783">
    <property type="entry name" value="Ig-like_fold"/>
</dbReference>
<sequence>MQPLLTAPSFEQHPTGFGIGTATPRISWRFIPSPSTIQAWEQCAYDIEIVHLPGDRQESYHVVSTESMLVSWPSKPLQARGQARVRVRAHGRVTDGETERVLGPTPWSPWAVVECALLNVADWVARPITTTTAREPNGPQRPLYFRKCFKVPFAGKVSQARLYITSLGSYRSYINGCRVGDHCLAPGWTSYNNRLNYQIFDVASLINCRQENVIAVEVGEGWYATRLGFFGGTRCIYGNDLAVLAQVEIVTDQQETFALHSDSSWKCAPSAIIRSEIYDGELYDAREEQQGWNIHATFDDRTWQATRTLDMPGGRLVIPSSPPVRVTQVIAPTSIFSTESAKTIIDFGQNLVGKLRIRSLNKPAGSRIRFAHGEVLENVELCVRPLRDAKCTDEVITSGQKLRDWSPGYTFRGFRYVQVEGWSASDESEPLSMSSIERLVWSMRGNFLSIPTDCPQRDERLGWTGDIQVFCPSASFLYNTAGILGDWLKDLALEQFEADGVPPFVVPNALGEMWEGIPQAVWDDVTVLTPWDLYQYFGDREILRCQYQSMLAWIDTGIRRGPDGLWDPELWQLGD</sequence>